<dbReference type="InterPro" id="IPR005311">
    <property type="entry name" value="PBP_dimer"/>
</dbReference>
<feature type="domain" description="Penicillin-binding protein dimerisation" evidence="1">
    <location>
        <begin position="7"/>
        <end position="72"/>
    </location>
</feature>
<comment type="caution">
    <text evidence="2">The sequence shown here is derived from an EMBL/GenBank/DDBJ whole genome shotgun (WGS) entry which is preliminary data.</text>
</comment>
<dbReference type="SUPFAM" id="SSF56519">
    <property type="entry name" value="Penicillin binding protein dimerisation domain"/>
    <property type="match status" value="1"/>
</dbReference>
<feature type="non-terminal residue" evidence="2">
    <location>
        <position position="1"/>
    </location>
</feature>
<dbReference type="Pfam" id="PF03717">
    <property type="entry name" value="PBP_dimer"/>
    <property type="match status" value="1"/>
</dbReference>
<sequence>KALDEGEVAKLATLLKIKPEDITKKVNDHKYGYEPIRIANDISMDVVTTIEEHRHELPGVTIDVEPLRYYPYE</sequence>
<reference evidence="2" key="1">
    <citation type="submission" date="2013-12" db="EMBL/GenBank/DDBJ databases">
        <title>A Varibaculum cambriense genome reconstructed from a premature infant gut community with otherwise low bacterial novelty that shifts toward anaerobic metabolism during the third week of life.</title>
        <authorList>
            <person name="Brown C.T."/>
            <person name="Sharon I."/>
            <person name="Thomas B.C."/>
            <person name="Castelle C.J."/>
            <person name="Morowitz M.J."/>
            <person name="Banfield J.F."/>
        </authorList>
    </citation>
    <scope>NUCLEOTIDE SEQUENCE</scope>
</reference>
<dbReference type="InterPro" id="IPR036138">
    <property type="entry name" value="PBP_dimer_sf"/>
</dbReference>
<dbReference type="Gene3D" id="3.90.1310.10">
    <property type="entry name" value="Penicillin-binding protein 2a (Domain 2)"/>
    <property type="match status" value="1"/>
</dbReference>
<feature type="non-terminal residue" evidence="2">
    <location>
        <position position="73"/>
    </location>
</feature>
<dbReference type="EMBL" id="AZMM01014003">
    <property type="protein sequence ID" value="ETJ31509.1"/>
    <property type="molecule type" value="Genomic_DNA"/>
</dbReference>
<proteinExistence type="predicted"/>
<dbReference type="GO" id="GO:0008658">
    <property type="term" value="F:penicillin binding"/>
    <property type="evidence" value="ECO:0007669"/>
    <property type="project" value="InterPro"/>
</dbReference>
<accession>W1XRM7</accession>
<name>W1XRM7_9ZZZZ</name>
<organism evidence="2">
    <name type="scientific">human gut metagenome</name>
    <dbReference type="NCBI Taxonomy" id="408170"/>
    <lineage>
        <taxon>unclassified sequences</taxon>
        <taxon>metagenomes</taxon>
        <taxon>organismal metagenomes</taxon>
    </lineage>
</organism>
<evidence type="ECO:0000259" key="1">
    <source>
        <dbReference type="Pfam" id="PF03717"/>
    </source>
</evidence>
<protein>
    <submittedName>
        <fullName evidence="2">Penicillin-binding protein 2</fullName>
    </submittedName>
</protein>
<dbReference type="AlphaFoldDB" id="W1XRM7"/>
<gene>
    <name evidence="2" type="ORF">Q604_UNBC14003G0001</name>
</gene>
<evidence type="ECO:0000313" key="2">
    <source>
        <dbReference type="EMBL" id="ETJ31509.1"/>
    </source>
</evidence>